<dbReference type="SUPFAM" id="SSF56349">
    <property type="entry name" value="DNA breaking-rejoining enzymes"/>
    <property type="match status" value="1"/>
</dbReference>
<proteinExistence type="predicted"/>
<sequence>MLERITDFFGDMVLTEVRGQSCRDYAIDRGNPGGARRDLEMLRAAINHYHAEETLDMVPKITLPEKGEPRQSWLTRREIAKLLLVAMGWIPIAFDVDTREPIRWERSGWRYPHLVRIILIGLYTGTRLSAILNLQWMPNTTGGHIDLDRGVIYRKAQGERTMHNKRKTPVKIPPRLLTFLRYWRKADTTKDAQGRDVTLRYAVHYFGQKIVKPHKAFRSVRSIAGFGDDVTPHVLRHTRATWLAQAGVEIEQAAASLGMTAEEFERTYAHASPDFQQQAANAF</sequence>
<evidence type="ECO:0000259" key="3">
    <source>
        <dbReference type="PROSITE" id="PS51898"/>
    </source>
</evidence>
<dbReference type="OrthoDB" id="9808346at2"/>
<accession>A0A432P3N7</accession>
<evidence type="ECO:0000313" key="5">
    <source>
        <dbReference type="Proteomes" id="UP000278081"/>
    </source>
</evidence>
<dbReference type="GO" id="GO:0006310">
    <property type="term" value="P:DNA recombination"/>
    <property type="evidence" value="ECO:0007669"/>
    <property type="project" value="UniProtKB-KW"/>
</dbReference>
<comment type="caution">
    <text evidence="4">The sequence shown here is derived from an EMBL/GenBank/DDBJ whole genome shotgun (WGS) entry which is preliminary data.</text>
</comment>
<gene>
    <name evidence="4" type="ORF">EFR84_11205</name>
</gene>
<keyword evidence="1" id="KW-0229">DNA integration</keyword>
<dbReference type="Gene3D" id="1.10.443.10">
    <property type="entry name" value="Intergrase catalytic core"/>
    <property type="match status" value="1"/>
</dbReference>
<dbReference type="InterPro" id="IPR013762">
    <property type="entry name" value="Integrase-like_cat_sf"/>
</dbReference>
<feature type="domain" description="Tyr recombinase" evidence="3">
    <location>
        <begin position="89"/>
        <end position="281"/>
    </location>
</feature>
<keyword evidence="2" id="KW-0233">DNA recombination</keyword>
<evidence type="ECO:0000256" key="1">
    <source>
        <dbReference type="ARBA" id="ARBA00022908"/>
    </source>
</evidence>
<reference evidence="4 5" key="1">
    <citation type="submission" date="2018-11" db="EMBL/GenBank/DDBJ databases">
        <title>Rhizobium chutanense sp. nov., isolated from root nodules of Phaseolus vulgaris in China.</title>
        <authorList>
            <person name="Huo Y."/>
        </authorList>
    </citation>
    <scope>NUCLEOTIDE SEQUENCE [LARGE SCALE GENOMIC DNA]</scope>
    <source>
        <strain evidence="4 5">C16</strain>
    </source>
</reference>
<evidence type="ECO:0000256" key="2">
    <source>
        <dbReference type="ARBA" id="ARBA00023172"/>
    </source>
</evidence>
<organism evidence="4 5">
    <name type="scientific">Rhizobium chutanense</name>
    <dbReference type="NCBI Taxonomy" id="2035448"/>
    <lineage>
        <taxon>Bacteria</taxon>
        <taxon>Pseudomonadati</taxon>
        <taxon>Pseudomonadota</taxon>
        <taxon>Alphaproteobacteria</taxon>
        <taxon>Hyphomicrobiales</taxon>
        <taxon>Rhizobiaceae</taxon>
        <taxon>Rhizobium/Agrobacterium group</taxon>
        <taxon>Rhizobium</taxon>
    </lineage>
</organism>
<dbReference type="PANTHER" id="PTHR30349">
    <property type="entry name" value="PHAGE INTEGRASE-RELATED"/>
    <property type="match status" value="1"/>
</dbReference>
<dbReference type="PANTHER" id="PTHR30349:SF88">
    <property type="entry name" value="BLL1584 PROTEIN"/>
    <property type="match status" value="1"/>
</dbReference>
<dbReference type="GO" id="GO:0015074">
    <property type="term" value="P:DNA integration"/>
    <property type="evidence" value="ECO:0007669"/>
    <property type="project" value="UniProtKB-KW"/>
</dbReference>
<dbReference type="EMBL" id="RJTJ01000008">
    <property type="protein sequence ID" value="RUM06762.1"/>
    <property type="molecule type" value="Genomic_DNA"/>
</dbReference>
<dbReference type="InterPro" id="IPR050090">
    <property type="entry name" value="Tyrosine_recombinase_XerCD"/>
</dbReference>
<dbReference type="GO" id="GO:0003677">
    <property type="term" value="F:DNA binding"/>
    <property type="evidence" value="ECO:0007669"/>
    <property type="project" value="InterPro"/>
</dbReference>
<dbReference type="AlphaFoldDB" id="A0A432P3N7"/>
<dbReference type="CDD" id="cd00796">
    <property type="entry name" value="INT_Rci_Hp1_C"/>
    <property type="match status" value="1"/>
</dbReference>
<dbReference type="InterPro" id="IPR011010">
    <property type="entry name" value="DNA_brk_join_enz"/>
</dbReference>
<dbReference type="InterPro" id="IPR002104">
    <property type="entry name" value="Integrase_catalytic"/>
</dbReference>
<dbReference type="Proteomes" id="UP000278081">
    <property type="component" value="Unassembled WGS sequence"/>
</dbReference>
<dbReference type="Pfam" id="PF00589">
    <property type="entry name" value="Phage_integrase"/>
    <property type="match status" value="1"/>
</dbReference>
<dbReference type="PROSITE" id="PS51898">
    <property type="entry name" value="TYR_RECOMBINASE"/>
    <property type="match status" value="1"/>
</dbReference>
<name>A0A432P3N7_9HYPH</name>
<protein>
    <submittedName>
        <fullName evidence="4">Site-specific integrase</fullName>
    </submittedName>
</protein>
<evidence type="ECO:0000313" key="4">
    <source>
        <dbReference type="EMBL" id="RUM06762.1"/>
    </source>
</evidence>